<dbReference type="AlphaFoldDB" id="A0A917B4X7"/>
<accession>A0A917B4X7</accession>
<dbReference type="EMBL" id="BMGP01000002">
    <property type="protein sequence ID" value="GGF19237.1"/>
    <property type="molecule type" value="Genomic_DNA"/>
</dbReference>
<sequence length="125" mass="13618">MVPHQHTETPPPSALPYSPIVIRNGFAFSAGQTPHDPDTDQVSGNTIEEQTVQTLRNVTAVLASRGLSPADVVKVNVYLANIERDFSGFNTIYQQWFSKPYPARTTIGAKLDGFLIEVDCVGTVS</sequence>
<dbReference type="GO" id="GO:0005829">
    <property type="term" value="C:cytosol"/>
    <property type="evidence" value="ECO:0007669"/>
    <property type="project" value="TreeGrafter"/>
</dbReference>
<dbReference type="SUPFAM" id="SSF55298">
    <property type="entry name" value="YjgF-like"/>
    <property type="match status" value="1"/>
</dbReference>
<dbReference type="GO" id="GO:0019239">
    <property type="term" value="F:deaminase activity"/>
    <property type="evidence" value="ECO:0007669"/>
    <property type="project" value="TreeGrafter"/>
</dbReference>
<dbReference type="PANTHER" id="PTHR11803">
    <property type="entry name" value="2-IMINOBUTANOATE/2-IMINOPROPANOATE DEAMINASE RIDA"/>
    <property type="match status" value="1"/>
</dbReference>
<name>A0A917B4X7_9MICO</name>
<evidence type="ECO:0000313" key="1">
    <source>
        <dbReference type="EMBL" id="GGF19237.1"/>
    </source>
</evidence>
<dbReference type="Gene3D" id="3.30.1330.40">
    <property type="entry name" value="RutC-like"/>
    <property type="match status" value="1"/>
</dbReference>
<keyword evidence="2" id="KW-1185">Reference proteome</keyword>
<dbReference type="PANTHER" id="PTHR11803:SF39">
    <property type="entry name" value="2-IMINOBUTANOATE_2-IMINOPROPANOATE DEAMINASE"/>
    <property type="match status" value="1"/>
</dbReference>
<dbReference type="Proteomes" id="UP000598775">
    <property type="component" value="Unassembled WGS sequence"/>
</dbReference>
<organism evidence="1 2">
    <name type="scientific">Subtercola lobariae</name>
    <dbReference type="NCBI Taxonomy" id="1588641"/>
    <lineage>
        <taxon>Bacteria</taxon>
        <taxon>Bacillati</taxon>
        <taxon>Actinomycetota</taxon>
        <taxon>Actinomycetes</taxon>
        <taxon>Micrococcales</taxon>
        <taxon>Microbacteriaceae</taxon>
        <taxon>Subtercola</taxon>
    </lineage>
</organism>
<protein>
    <submittedName>
        <fullName evidence="1">Reactive intermediate/imine deaminase</fullName>
    </submittedName>
</protein>
<reference evidence="1 2" key="1">
    <citation type="journal article" date="2014" name="Int. J. Syst. Evol. Microbiol.">
        <title>Complete genome sequence of Corynebacterium casei LMG S-19264T (=DSM 44701T), isolated from a smear-ripened cheese.</title>
        <authorList>
            <consortium name="US DOE Joint Genome Institute (JGI-PGF)"/>
            <person name="Walter F."/>
            <person name="Albersmeier A."/>
            <person name="Kalinowski J."/>
            <person name="Ruckert C."/>
        </authorList>
    </citation>
    <scope>NUCLEOTIDE SEQUENCE [LARGE SCALE GENOMIC DNA]</scope>
    <source>
        <strain evidence="1 2">CGMCC 1.12976</strain>
    </source>
</reference>
<evidence type="ECO:0000313" key="2">
    <source>
        <dbReference type="Proteomes" id="UP000598775"/>
    </source>
</evidence>
<comment type="caution">
    <text evidence="1">The sequence shown here is derived from an EMBL/GenBank/DDBJ whole genome shotgun (WGS) entry which is preliminary data.</text>
</comment>
<dbReference type="CDD" id="cd00448">
    <property type="entry name" value="YjgF_YER057c_UK114_family"/>
    <property type="match status" value="1"/>
</dbReference>
<dbReference type="InterPro" id="IPR035959">
    <property type="entry name" value="RutC-like_sf"/>
</dbReference>
<dbReference type="Pfam" id="PF01042">
    <property type="entry name" value="Ribonuc_L-PSP"/>
    <property type="match status" value="1"/>
</dbReference>
<dbReference type="InterPro" id="IPR006175">
    <property type="entry name" value="YjgF/YER057c/UK114"/>
</dbReference>
<gene>
    <name evidence="1" type="ORF">GCM10011399_11070</name>
</gene>
<proteinExistence type="predicted"/>
<dbReference type="RefSeq" id="WP_188675036.1">
    <property type="nucleotide sequence ID" value="NZ_BMGP01000002.1"/>
</dbReference>